<sequence length="347" mass="38609">MVAHTPAGGTGKLPAMSRTKVLSIVGPGRSGTTLLAGVLGEVDGVCNVGELRWLWHRGILQRRPCGCGRPPDECPVWSQVIAKLAMGSTETPAGVVAAQDELAARRHRLRVIRGATRADPDWSALQRVRAVTGQLIRAITDVTGARVIVDSSKRAQDAAVLAGLDEVDHYVVHIVRDPAAVAFSWQRRDKTVQVGDQVHTMTTRRLLPSLQRWSENALSAEVLRRCVPSERWMFLRYEDFVAAPRPTVSRLLAFLGEEENAPFVDEDSVVLGLQHTVAGNPNRFRVGRIRITLDDEWRSRMPRRRRLLVRALTWPLLLRYRYPVGDATARSRPTDPSARERQSPAEP</sequence>
<dbReference type="InterPro" id="IPR027417">
    <property type="entry name" value="P-loop_NTPase"/>
</dbReference>
<name>A0A543P1F2_9ACTN</name>
<dbReference type="Gene3D" id="3.40.50.300">
    <property type="entry name" value="P-loop containing nucleotide triphosphate hydrolases"/>
    <property type="match status" value="1"/>
</dbReference>
<gene>
    <name evidence="2" type="ORF">FHU33_4572</name>
</gene>
<evidence type="ECO:0000313" key="3">
    <source>
        <dbReference type="Proteomes" id="UP000319865"/>
    </source>
</evidence>
<keyword evidence="2" id="KW-0808">Transferase</keyword>
<keyword evidence="3" id="KW-1185">Reference proteome</keyword>
<dbReference type="SUPFAM" id="SSF52540">
    <property type="entry name" value="P-loop containing nucleoside triphosphate hydrolases"/>
    <property type="match status" value="1"/>
</dbReference>
<protein>
    <submittedName>
        <fullName evidence="2">Sulfotransferase family protein</fullName>
    </submittedName>
</protein>
<feature type="region of interest" description="Disordered" evidence="1">
    <location>
        <begin position="328"/>
        <end position="347"/>
    </location>
</feature>
<organism evidence="2 3">
    <name type="scientific">Blastococcus colisei</name>
    <dbReference type="NCBI Taxonomy" id="1564162"/>
    <lineage>
        <taxon>Bacteria</taxon>
        <taxon>Bacillati</taxon>
        <taxon>Actinomycetota</taxon>
        <taxon>Actinomycetes</taxon>
        <taxon>Geodermatophilales</taxon>
        <taxon>Geodermatophilaceae</taxon>
        <taxon>Blastococcus</taxon>
    </lineage>
</organism>
<dbReference type="Proteomes" id="UP000319865">
    <property type="component" value="Unassembled WGS sequence"/>
</dbReference>
<feature type="compositionally biased region" description="Basic and acidic residues" evidence="1">
    <location>
        <begin position="337"/>
        <end position="347"/>
    </location>
</feature>
<dbReference type="GO" id="GO:0016740">
    <property type="term" value="F:transferase activity"/>
    <property type="evidence" value="ECO:0007669"/>
    <property type="project" value="UniProtKB-KW"/>
</dbReference>
<dbReference type="AlphaFoldDB" id="A0A543P1F2"/>
<reference evidence="2 3" key="1">
    <citation type="submission" date="2019-06" db="EMBL/GenBank/DDBJ databases">
        <title>Sequencing the genomes of 1000 actinobacteria strains.</title>
        <authorList>
            <person name="Klenk H.-P."/>
        </authorList>
    </citation>
    <scope>NUCLEOTIDE SEQUENCE [LARGE SCALE GENOMIC DNA]</scope>
    <source>
        <strain evidence="2 3">DSM 46837</strain>
    </source>
</reference>
<dbReference type="EMBL" id="VFQE01000002">
    <property type="protein sequence ID" value="TQN37899.1"/>
    <property type="molecule type" value="Genomic_DNA"/>
</dbReference>
<evidence type="ECO:0000256" key="1">
    <source>
        <dbReference type="SAM" id="MobiDB-lite"/>
    </source>
</evidence>
<dbReference type="Pfam" id="PF13469">
    <property type="entry name" value="Sulfotransfer_3"/>
    <property type="match status" value="1"/>
</dbReference>
<accession>A0A543P1F2</accession>
<proteinExistence type="predicted"/>
<evidence type="ECO:0000313" key="2">
    <source>
        <dbReference type="EMBL" id="TQN37899.1"/>
    </source>
</evidence>
<comment type="caution">
    <text evidence="2">The sequence shown here is derived from an EMBL/GenBank/DDBJ whole genome shotgun (WGS) entry which is preliminary data.</text>
</comment>